<name>A0A5B7DY04_PORTR</name>
<dbReference type="AlphaFoldDB" id="A0A5B7DY04"/>
<proteinExistence type="predicted"/>
<gene>
    <name evidence="1" type="ORF">E2C01_019579</name>
</gene>
<protein>
    <submittedName>
        <fullName evidence="1">Uncharacterized protein</fullName>
    </submittedName>
</protein>
<evidence type="ECO:0000313" key="2">
    <source>
        <dbReference type="Proteomes" id="UP000324222"/>
    </source>
</evidence>
<organism evidence="1 2">
    <name type="scientific">Portunus trituberculatus</name>
    <name type="common">Swimming crab</name>
    <name type="synonym">Neptunus trituberculatus</name>
    <dbReference type="NCBI Taxonomy" id="210409"/>
    <lineage>
        <taxon>Eukaryota</taxon>
        <taxon>Metazoa</taxon>
        <taxon>Ecdysozoa</taxon>
        <taxon>Arthropoda</taxon>
        <taxon>Crustacea</taxon>
        <taxon>Multicrustacea</taxon>
        <taxon>Malacostraca</taxon>
        <taxon>Eumalacostraca</taxon>
        <taxon>Eucarida</taxon>
        <taxon>Decapoda</taxon>
        <taxon>Pleocyemata</taxon>
        <taxon>Brachyura</taxon>
        <taxon>Eubrachyura</taxon>
        <taxon>Portunoidea</taxon>
        <taxon>Portunidae</taxon>
        <taxon>Portuninae</taxon>
        <taxon>Portunus</taxon>
    </lineage>
</organism>
<evidence type="ECO:0000313" key="1">
    <source>
        <dbReference type="EMBL" id="MPC26440.1"/>
    </source>
</evidence>
<accession>A0A5B7DY04</accession>
<keyword evidence="2" id="KW-1185">Reference proteome</keyword>
<dbReference type="EMBL" id="VSRR010001598">
    <property type="protein sequence ID" value="MPC26440.1"/>
    <property type="molecule type" value="Genomic_DNA"/>
</dbReference>
<sequence length="97" mass="11177">MESFIVDLTCMENNSRDSTRTISLQRIKTREGITNIFTKNFYFRDNIVSGKSKPTNIFDMVLGRNVKGISFIWKTDVFLVSCLSWTTGKQTELNHSC</sequence>
<dbReference type="Proteomes" id="UP000324222">
    <property type="component" value="Unassembled WGS sequence"/>
</dbReference>
<reference evidence="1 2" key="1">
    <citation type="submission" date="2019-05" db="EMBL/GenBank/DDBJ databases">
        <title>Another draft genome of Portunus trituberculatus and its Hox gene families provides insights of decapod evolution.</title>
        <authorList>
            <person name="Jeong J.-H."/>
            <person name="Song I."/>
            <person name="Kim S."/>
            <person name="Choi T."/>
            <person name="Kim D."/>
            <person name="Ryu S."/>
            <person name="Kim W."/>
        </authorList>
    </citation>
    <scope>NUCLEOTIDE SEQUENCE [LARGE SCALE GENOMIC DNA]</scope>
    <source>
        <tissue evidence="1">Muscle</tissue>
    </source>
</reference>
<comment type="caution">
    <text evidence="1">The sequence shown here is derived from an EMBL/GenBank/DDBJ whole genome shotgun (WGS) entry which is preliminary data.</text>
</comment>